<keyword evidence="2" id="KW-0812">Transmembrane</keyword>
<keyword evidence="2" id="KW-0472">Membrane</keyword>
<feature type="compositionally biased region" description="Polar residues" evidence="1">
    <location>
        <begin position="181"/>
        <end position="195"/>
    </location>
</feature>
<keyword evidence="2" id="KW-1133">Transmembrane helix</keyword>
<proteinExistence type="predicted"/>
<organism evidence="3 4">
    <name type="scientific">Lipomyces starkeyi NRRL Y-11557</name>
    <dbReference type="NCBI Taxonomy" id="675824"/>
    <lineage>
        <taxon>Eukaryota</taxon>
        <taxon>Fungi</taxon>
        <taxon>Dikarya</taxon>
        <taxon>Ascomycota</taxon>
        <taxon>Saccharomycotina</taxon>
        <taxon>Lipomycetes</taxon>
        <taxon>Lipomycetales</taxon>
        <taxon>Lipomycetaceae</taxon>
        <taxon>Lipomyces</taxon>
    </lineage>
</organism>
<evidence type="ECO:0000313" key="3">
    <source>
        <dbReference type="EMBL" id="ODQ71304.1"/>
    </source>
</evidence>
<feature type="region of interest" description="Disordered" evidence="1">
    <location>
        <begin position="172"/>
        <end position="206"/>
    </location>
</feature>
<dbReference type="Proteomes" id="UP000094385">
    <property type="component" value="Unassembled WGS sequence"/>
</dbReference>
<protein>
    <submittedName>
        <fullName evidence="3">Uncharacterized protein</fullName>
    </submittedName>
</protein>
<gene>
    <name evidence="3" type="ORF">LIPSTDRAFT_65028</name>
</gene>
<dbReference type="EMBL" id="KV454298">
    <property type="protein sequence ID" value="ODQ71304.1"/>
    <property type="molecule type" value="Genomic_DNA"/>
</dbReference>
<accession>A0A1E3Q1C1</accession>
<evidence type="ECO:0000256" key="2">
    <source>
        <dbReference type="SAM" id="Phobius"/>
    </source>
</evidence>
<feature type="transmembrane region" description="Helical" evidence="2">
    <location>
        <begin position="44"/>
        <end position="64"/>
    </location>
</feature>
<keyword evidence="4" id="KW-1185">Reference proteome</keyword>
<evidence type="ECO:0000256" key="1">
    <source>
        <dbReference type="SAM" id="MobiDB-lite"/>
    </source>
</evidence>
<dbReference type="OrthoDB" id="10520815at2759"/>
<evidence type="ECO:0000313" key="4">
    <source>
        <dbReference type="Proteomes" id="UP000094385"/>
    </source>
</evidence>
<feature type="compositionally biased region" description="Polar residues" evidence="1">
    <location>
        <begin position="145"/>
        <end position="154"/>
    </location>
</feature>
<name>A0A1E3Q1C1_LIPST</name>
<feature type="region of interest" description="Disordered" evidence="1">
    <location>
        <begin position="132"/>
        <end position="159"/>
    </location>
</feature>
<reference evidence="3 4" key="1">
    <citation type="journal article" date="2016" name="Proc. Natl. Acad. Sci. U.S.A.">
        <title>Comparative genomics of biotechnologically important yeasts.</title>
        <authorList>
            <person name="Riley R."/>
            <person name="Haridas S."/>
            <person name="Wolfe K.H."/>
            <person name="Lopes M.R."/>
            <person name="Hittinger C.T."/>
            <person name="Goeker M."/>
            <person name="Salamov A.A."/>
            <person name="Wisecaver J.H."/>
            <person name="Long T.M."/>
            <person name="Calvey C.H."/>
            <person name="Aerts A.L."/>
            <person name="Barry K.W."/>
            <person name="Choi C."/>
            <person name="Clum A."/>
            <person name="Coughlan A.Y."/>
            <person name="Deshpande S."/>
            <person name="Douglass A.P."/>
            <person name="Hanson S.J."/>
            <person name="Klenk H.-P."/>
            <person name="LaButti K.M."/>
            <person name="Lapidus A."/>
            <person name="Lindquist E.A."/>
            <person name="Lipzen A.M."/>
            <person name="Meier-Kolthoff J.P."/>
            <person name="Ohm R.A."/>
            <person name="Otillar R.P."/>
            <person name="Pangilinan J.L."/>
            <person name="Peng Y."/>
            <person name="Rokas A."/>
            <person name="Rosa C.A."/>
            <person name="Scheuner C."/>
            <person name="Sibirny A.A."/>
            <person name="Slot J.C."/>
            <person name="Stielow J.B."/>
            <person name="Sun H."/>
            <person name="Kurtzman C.P."/>
            <person name="Blackwell M."/>
            <person name="Grigoriev I.V."/>
            <person name="Jeffries T.W."/>
        </authorList>
    </citation>
    <scope>NUCLEOTIDE SEQUENCE [LARGE SCALE GENOMIC DNA]</scope>
    <source>
        <strain evidence="3 4">NRRL Y-11557</strain>
    </source>
</reference>
<sequence length="308" mass="34140">MQTTRGRADYTISATPTFTITIVTSTSFSSPHGSPGSSTSFSKGLIVVFAFLILLMAVGGCFMFRSGGVTKDDEQWDEQISAAKRRWQRLTERLSNKTRQYPTLKRSTEENEQRELAVGGCVVSRLCEEDCTDDEQTDDTHNDSDSVGGSNNETENIDDSLSEKYYKLPGVNNISADMPIPSQSSSDKSGQHTKSPTPPPKISMNPAERQEGYYYLPVAPSHSSGIYNGYSYVLNYDNGLPSQNDSYAQHHYLYDRGGTGTGNYSGHVNGYMANNNNVAMLYGNTGGYGYYQPLHIPPQYYPYQRAYI</sequence>
<dbReference type="AlphaFoldDB" id="A0A1E3Q1C1"/>